<reference evidence="2 3" key="1">
    <citation type="journal article" date="2018" name="Nat. Biotechnol.">
        <title>A standardized bacterial taxonomy based on genome phylogeny substantially revises the tree of life.</title>
        <authorList>
            <person name="Parks D.H."/>
            <person name="Chuvochina M."/>
            <person name="Waite D.W."/>
            <person name="Rinke C."/>
            <person name="Skarshewski A."/>
            <person name="Chaumeil P.A."/>
            <person name="Hugenholtz P."/>
        </authorList>
    </citation>
    <scope>NUCLEOTIDE SEQUENCE [LARGE SCALE GENOMIC DNA]</scope>
    <source>
        <strain evidence="2">UBA9375</strain>
    </source>
</reference>
<gene>
    <name evidence="2" type="ORF">DIT97_02810</name>
</gene>
<keyword evidence="1" id="KW-0472">Membrane</keyword>
<evidence type="ECO:0000313" key="3">
    <source>
        <dbReference type="Proteomes" id="UP000263642"/>
    </source>
</evidence>
<keyword evidence="1" id="KW-1133">Transmembrane helix</keyword>
<comment type="caution">
    <text evidence="2">The sequence shown here is derived from an EMBL/GenBank/DDBJ whole genome shotgun (WGS) entry which is preliminary data.</text>
</comment>
<accession>A0A3D3R1E0</accession>
<dbReference type="EMBL" id="DQAY01000020">
    <property type="protein sequence ID" value="HCO22038.1"/>
    <property type="molecule type" value="Genomic_DNA"/>
</dbReference>
<protein>
    <submittedName>
        <fullName evidence="2">MFS transporter</fullName>
    </submittedName>
</protein>
<feature type="non-terminal residue" evidence="2">
    <location>
        <position position="1"/>
    </location>
</feature>
<organism evidence="2 3">
    <name type="scientific">Gimesia maris</name>
    <dbReference type="NCBI Taxonomy" id="122"/>
    <lineage>
        <taxon>Bacteria</taxon>
        <taxon>Pseudomonadati</taxon>
        <taxon>Planctomycetota</taxon>
        <taxon>Planctomycetia</taxon>
        <taxon>Planctomycetales</taxon>
        <taxon>Planctomycetaceae</taxon>
        <taxon>Gimesia</taxon>
    </lineage>
</organism>
<dbReference type="AlphaFoldDB" id="A0A3D3R1E0"/>
<keyword evidence="1" id="KW-0812">Transmembrane</keyword>
<feature type="transmembrane region" description="Helical" evidence="1">
    <location>
        <begin position="6"/>
        <end position="23"/>
    </location>
</feature>
<name>A0A3D3R1E0_9PLAN</name>
<evidence type="ECO:0000313" key="2">
    <source>
        <dbReference type="EMBL" id="HCO22038.1"/>
    </source>
</evidence>
<evidence type="ECO:0000256" key="1">
    <source>
        <dbReference type="SAM" id="Phobius"/>
    </source>
</evidence>
<proteinExistence type="predicted"/>
<dbReference type="Proteomes" id="UP000263642">
    <property type="component" value="Unassembled WGS sequence"/>
</dbReference>
<sequence>PTALFILGAIVTSCAFLTFLVRFTEETEEEARLAHDSAITLKTGETELAASLGQ</sequence>